<evidence type="ECO:0000313" key="1">
    <source>
        <dbReference type="EMBL" id="MPC77266.1"/>
    </source>
</evidence>
<dbReference type="EMBL" id="VSRR010045430">
    <property type="protein sequence ID" value="MPC77266.1"/>
    <property type="molecule type" value="Genomic_DNA"/>
</dbReference>
<dbReference type="AlphaFoldDB" id="A0A5B7I5S5"/>
<evidence type="ECO:0000313" key="2">
    <source>
        <dbReference type="Proteomes" id="UP000324222"/>
    </source>
</evidence>
<protein>
    <submittedName>
        <fullName evidence="1">Uncharacterized protein</fullName>
    </submittedName>
</protein>
<proteinExistence type="predicted"/>
<name>A0A5B7I5S5_PORTR</name>
<comment type="caution">
    <text evidence="1">The sequence shown here is derived from an EMBL/GenBank/DDBJ whole genome shotgun (WGS) entry which is preliminary data.</text>
</comment>
<gene>
    <name evidence="1" type="ORF">E2C01_071717</name>
</gene>
<dbReference type="Proteomes" id="UP000324222">
    <property type="component" value="Unassembled WGS sequence"/>
</dbReference>
<accession>A0A5B7I5S5</accession>
<reference evidence="1 2" key="1">
    <citation type="submission" date="2019-05" db="EMBL/GenBank/DDBJ databases">
        <title>Another draft genome of Portunus trituberculatus and its Hox gene families provides insights of decapod evolution.</title>
        <authorList>
            <person name="Jeong J.-H."/>
            <person name="Song I."/>
            <person name="Kim S."/>
            <person name="Choi T."/>
            <person name="Kim D."/>
            <person name="Ryu S."/>
            <person name="Kim W."/>
        </authorList>
    </citation>
    <scope>NUCLEOTIDE SEQUENCE [LARGE SCALE GENOMIC DNA]</scope>
    <source>
        <tissue evidence="1">Muscle</tissue>
    </source>
</reference>
<sequence>MRAPPTTLKPRHFPGHLNTCQEQKGAQYAIRTSILPVRQFLQVSPVKLTRAGNNPDSSVK</sequence>
<organism evidence="1 2">
    <name type="scientific">Portunus trituberculatus</name>
    <name type="common">Swimming crab</name>
    <name type="synonym">Neptunus trituberculatus</name>
    <dbReference type="NCBI Taxonomy" id="210409"/>
    <lineage>
        <taxon>Eukaryota</taxon>
        <taxon>Metazoa</taxon>
        <taxon>Ecdysozoa</taxon>
        <taxon>Arthropoda</taxon>
        <taxon>Crustacea</taxon>
        <taxon>Multicrustacea</taxon>
        <taxon>Malacostraca</taxon>
        <taxon>Eumalacostraca</taxon>
        <taxon>Eucarida</taxon>
        <taxon>Decapoda</taxon>
        <taxon>Pleocyemata</taxon>
        <taxon>Brachyura</taxon>
        <taxon>Eubrachyura</taxon>
        <taxon>Portunoidea</taxon>
        <taxon>Portunidae</taxon>
        <taxon>Portuninae</taxon>
        <taxon>Portunus</taxon>
    </lineage>
</organism>
<keyword evidence="2" id="KW-1185">Reference proteome</keyword>